<organism evidence="2">
    <name type="scientific">marine sediment metagenome</name>
    <dbReference type="NCBI Taxonomy" id="412755"/>
    <lineage>
        <taxon>unclassified sequences</taxon>
        <taxon>metagenomes</taxon>
        <taxon>ecological metagenomes</taxon>
    </lineage>
</organism>
<name>X0TJ72_9ZZZZ</name>
<evidence type="ECO:0000313" key="2">
    <source>
        <dbReference type="EMBL" id="GAF93573.1"/>
    </source>
</evidence>
<proteinExistence type="predicted"/>
<reference evidence="2" key="1">
    <citation type="journal article" date="2014" name="Front. Microbiol.">
        <title>High frequency of phylogenetically diverse reductive dehalogenase-homologous genes in deep subseafloor sedimentary metagenomes.</title>
        <authorList>
            <person name="Kawai M."/>
            <person name="Futagami T."/>
            <person name="Toyoda A."/>
            <person name="Takaki Y."/>
            <person name="Nishi S."/>
            <person name="Hori S."/>
            <person name="Arai W."/>
            <person name="Tsubouchi T."/>
            <person name="Morono Y."/>
            <person name="Uchiyama I."/>
            <person name="Ito T."/>
            <person name="Fujiyama A."/>
            <person name="Inagaki F."/>
            <person name="Takami H."/>
        </authorList>
    </citation>
    <scope>NUCLEOTIDE SEQUENCE</scope>
    <source>
        <strain evidence="2">Expedition CK06-06</strain>
    </source>
</reference>
<feature type="region of interest" description="Disordered" evidence="1">
    <location>
        <begin position="1"/>
        <end position="22"/>
    </location>
</feature>
<feature type="non-terminal residue" evidence="2">
    <location>
        <position position="1"/>
    </location>
</feature>
<comment type="caution">
    <text evidence="2">The sequence shown here is derived from an EMBL/GenBank/DDBJ whole genome shotgun (WGS) entry which is preliminary data.</text>
</comment>
<evidence type="ECO:0000256" key="1">
    <source>
        <dbReference type="SAM" id="MobiDB-lite"/>
    </source>
</evidence>
<protein>
    <submittedName>
        <fullName evidence="2">Uncharacterized protein</fullName>
    </submittedName>
</protein>
<dbReference type="AlphaFoldDB" id="X0TJ72"/>
<sequence length="78" mass="9055">DGTLKPILYGHRDSEREETKRQSKATGIPLCILNPVEFGPAANSEFLVWLKEHLVRRKSDCTDDEWLDIGVTIKRWFK</sequence>
<accession>X0TJ72</accession>
<feature type="compositionally biased region" description="Basic and acidic residues" evidence="1">
    <location>
        <begin position="10"/>
        <end position="21"/>
    </location>
</feature>
<dbReference type="EMBL" id="BARS01017042">
    <property type="protein sequence ID" value="GAF93573.1"/>
    <property type="molecule type" value="Genomic_DNA"/>
</dbReference>
<gene>
    <name evidence="2" type="ORF">S01H1_27934</name>
</gene>